<proteinExistence type="inferred from homology"/>
<dbReference type="PROSITE" id="PS00609">
    <property type="entry name" value="GLYCOSYL_HYDROL_F32"/>
    <property type="match status" value="1"/>
</dbReference>
<keyword evidence="9" id="KW-1185">Reference proteome</keyword>
<dbReference type="InterPro" id="IPR013320">
    <property type="entry name" value="ConA-like_dom_sf"/>
</dbReference>
<feature type="domain" description="Glycosyl hydrolase family 32 C-terminal" evidence="7">
    <location>
        <begin position="537"/>
        <end position="578"/>
    </location>
</feature>
<keyword evidence="4 5" id="KW-0326">Glycosidase</keyword>
<feature type="domain" description="Glycosyl hydrolase family 32 N-terminal" evidence="6">
    <location>
        <begin position="85"/>
        <end position="430"/>
    </location>
</feature>
<dbReference type="Pfam" id="PF00251">
    <property type="entry name" value="Glyco_hydro_32N"/>
    <property type="match status" value="1"/>
</dbReference>
<dbReference type="PANTHER" id="PTHR43101">
    <property type="entry name" value="BETA-FRUCTOSIDASE"/>
    <property type="match status" value="1"/>
</dbReference>
<comment type="similarity">
    <text evidence="1 5">Belongs to the glycosyl hydrolase 32 family.</text>
</comment>
<protein>
    <recommendedName>
        <fullName evidence="2">beta-fructofuranosidase</fullName>
        <ecNumber evidence="2">3.2.1.26</ecNumber>
    </recommendedName>
</protein>
<dbReference type="SUPFAM" id="SSF75005">
    <property type="entry name" value="Arabinanase/levansucrase/invertase"/>
    <property type="match status" value="1"/>
</dbReference>
<evidence type="ECO:0000313" key="8">
    <source>
        <dbReference type="EMBL" id="KAK9867678.1"/>
    </source>
</evidence>
<sequence length="657" mass="72535">MRCLVRSGELLIRRTPLRVSVAPFLRYIHSSATSRRVYRSAAASLLRATMSSPEVEHLKTEQKADVQRADLGDSWKSDPDKPWYHIMPRQGWLNDPNGPIFYKGRCHVFFQHVQGGSAWDWKIIWAHVSSADLVHWRHEPMALQPTKGGLDGQGCWSGNTMLDENGVPTILYTAVRQRGHAECGALPPQIMDLGLEMIEAQCCAQARPDDDNLVEWTKRDEAAIAHPPSGRPLTGFRDPFIIQKGAQGKPWRLIIGSGTKADGGTILLYESAVPTHGWELKGELTRGRSRPIGDHDLGVMWECPFFVPLQPHTAGGAGAASSQGQQDQYVLCVSPYPHHLKDRPTNTCLYWTGAMDAEGHFSLEQASGPHLLDLGDVVYAPTVCRDLSGRQIMWTWLQELRKGGAFDYAGCIGIPRILTLRSDGRIHQAPVPEVLQLSSGSPCTIRDVQVSPGQPHRITGARAPSAHLQLSLKPGHGCRAAGIVLRPWLLAGSQDGSTPTAAVLLVDWANSRLEMVYPSDIDKTSLTFPVTADTRRTGGSIALDADGSIQLSIFADHSIVEVFTAAGDALATRVYRGSDQDQQARTGDVKEGLKCPRFDPDPQICRRLCGRHIWALAELLLASAHVAPSFLLVRRATGLQLTWLARFTWLERRRRRR</sequence>
<dbReference type="Gene3D" id="2.60.120.560">
    <property type="entry name" value="Exo-inulinase, domain 1"/>
    <property type="match status" value="1"/>
</dbReference>
<name>A0AAW1TFW7_9CHLO</name>
<dbReference type="Proteomes" id="UP001485043">
    <property type="component" value="Unassembled WGS sequence"/>
</dbReference>
<dbReference type="SUPFAM" id="SSF49899">
    <property type="entry name" value="Concanavalin A-like lectins/glucanases"/>
    <property type="match status" value="1"/>
</dbReference>
<organism evidence="8 9">
    <name type="scientific">Apatococcus fuscideae</name>
    <dbReference type="NCBI Taxonomy" id="2026836"/>
    <lineage>
        <taxon>Eukaryota</taxon>
        <taxon>Viridiplantae</taxon>
        <taxon>Chlorophyta</taxon>
        <taxon>core chlorophytes</taxon>
        <taxon>Trebouxiophyceae</taxon>
        <taxon>Chlorellales</taxon>
        <taxon>Chlorellaceae</taxon>
        <taxon>Apatococcus</taxon>
    </lineage>
</organism>
<evidence type="ECO:0000256" key="1">
    <source>
        <dbReference type="ARBA" id="ARBA00009902"/>
    </source>
</evidence>
<evidence type="ECO:0000256" key="2">
    <source>
        <dbReference type="ARBA" id="ARBA00012758"/>
    </source>
</evidence>
<dbReference type="Gene3D" id="2.115.10.20">
    <property type="entry name" value="Glycosyl hydrolase domain, family 43"/>
    <property type="match status" value="1"/>
</dbReference>
<comment type="caution">
    <text evidence="8">The sequence shown here is derived from an EMBL/GenBank/DDBJ whole genome shotgun (WGS) entry which is preliminary data.</text>
</comment>
<dbReference type="InterPro" id="IPR018053">
    <property type="entry name" value="Glyco_hydro_32_AS"/>
</dbReference>
<keyword evidence="3 5" id="KW-0378">Hydrolase</keyword>
<dbReference type="InterPro" id="IPR023296">
    <property type="entry name" value="Glyco_hydro_beta-prop_sf"/>
</dbReference>
<dbReference type="AlphaFoldDB" id="A0AAW1TFW7"/>
<dbReference type="GO" id="GO:0005975">
    <property type="term" value="P:carbohydrate metabolic process"/>
    <property type="evidence" value="ECO:0007669"/>
    <property type="project" value="InterPro"/>
</dbReference>
<accession>A0AAW1TFW7</accession>
<dbReference type="GO" id="GO:0004564">
    <property type="term" value="F:beta-fructofuranosidase activity"/>
    <property type="evidence" value="ECO:0007669"/>
    <property type="project" value="UniProtKB-EC"/>
</dbReference>
<evidence type="ECO:0000256" key="3">
    <source>
        <dbReference type="ARBA" id="ARBA00022801"/>
    </source>
</evidence>
<gene>
    <name evidence="8" type="ORF">WJX84_009640</name>
</gene>
<reference evidence="8 9" key="1">
    <citation type="journal article" date="2024" name="Nat. Commun.">
        <title>Phylogenomics reveals the evolutionary origins of lichenization in chlorophyte algae.</title>
        <authorList>
            <person name="Puginier C."/>
            <person name="Libourel C."/>
            <person name="Otte J."/>
            <person name="Skaloud P."/>
            <person name="Haon M."/>
            <person name="Grisel S."/>
            <person name="Petersen M."/>
            <person name="Berrin J.G."/>
            <person name="Delaux P.M."/>
            <person name="Dal Grande F."/>
            <person name="Keller J."/>
        </authorList>
    </citation>
    <scope>NUCLEOTIDE SEQUENCE [LARGE SCALE GENOMIC DNA]</scope>
    <source>
        <strain evidence="8 9">SAG 2523</strain>
    </source>
</reference>
<dbReference type="InterPro" id="IPR051214">
    <property type="entry name" value="GH32_Enzymes"/>
</dbReference>
<evidence type="ECO:0000256" key="5">
    <source>
        <dbReference type="RuleBase" id="RU362110"/>
    </source>
</evidence>
<dbReference type="CDD" id="cd08996">
    <property type="entry name" value="GH32_FFase"/>
    <property type="match status" value="1"/>
</dbReference>
<dbReference type="Pfam" id="PF08244">
    <property type="entry name" value="Glyco_hydro_32C"/>
    <property type="match status" value="1"/>
</dbReference>
<evidence type="ECO:0000259" key="6">
    <source>
        <dbReference type="Pfam" id="PF00251"/>
    </source>
</evidence>
<dbReference type="EMBL" id="JALJOV010000071">
    <property type="protein sequence ID" value="KAK9867678.1"/>
    <property type="molecule type" value="Genomic_DNA"/>
</dbReference>
<dbReference type="SMART" id="SM00640">
    <property type="entry name" value="Glyco_32"/>
    <property type="match status" value="1"/>
</dbReference>
<dbReference type="EC" id="3.2.1.26" evidence="2"/>
<evidence type="ECO:0000256" key="4">
    <source>
        <dbReference type="ARBA" id="ARBA00023295"/>
    </source>
</evidence>
<dbReference type="PANTHER" id="PTHR43101:SF1">
    <property type="entry name" value="BETA-FRUCTOSIDASE"/>
    <property type="match status" value="1"/>
</dbReference>
<dbReference type="InterPro" id="IPR013189">
    <property type="entry name" value="Glyco_hydro_32_C"/>
</dbReference>
<dbReference type="InterPro" id="IPR001362">
    <property type="entry name" value="Glyco_hydro_32"/>
</dbReference>
<evidence type="ECO:0000313" key="9">
    <source>
        <dbReference type="Proteomes" id="UP001485043"/>
    </source>
</evidence>
<dbReference type="InterPro" id="IPR013148">
    <property type="entry name" value="Glyco_hydro_32_N"/>
</dbReference>
<evidence type="ECO:0000259" key="7">
    <source>
        <dbReference type="Pfam" id="PF08244"/>
    </source>
</evidence>